<comment type="subcellular location">
    <subcellularLocation>
        <location evidence="1">Cell membrane</location>
        <topology evidence="1">Multi-pass membrane protein</topology>
    </subcellularLocation>
</comment>
<keyword evidence="3 6" id="KW-0812">Transmembrane</keyword>
<evidence type="ECO:0000313" key="11">
    <source>
        <dbReference type="Proteomes" id="UP000262712"/>
    </source>
</evidence>
<dbReference type="Proteomes" id="UP000262712">
    <property type="component" value="Chromosome"/>
</dbReference>
<keyword evidence="5 6" id="KW-0472">Membrane</keyword>
<gene>
    <name evidence="8" type="ORF">AMOL_0881</name>
    <name evidence="9" type="ORF">CPU12_06075</name>
</gene>
<keyword evidence="10" id="KW-1185">Reference proteome</keyword>
<keyword evidence="2" id="KW-1003">Cell membrane</keyword>
<dbReference type="InterPro" id="IPR033480">
    <property type="entry name" value="sCache_2"/>
</dbReference>
<evidence type="ECO:0000256" key="6">
    <source>
        <dbReference type="SAM" id="Phobius"/>
    </source>
</evidence>
<keyword evidence="4 6" id="KW-1133">Transmembrane helix</keyword>
<feature type="transmembrane region" description="Helical" evidence="6">
    <location>
        <begin position="12"/>
        <end position="34"/>
    </location>
</feature>
<dbReference type="EMBL" id="CP032098">
    <property type="protein sequence ID" value="AXX91875.1"/>
    <property type="molecule type" value="Genomic_DNA"/>
</dbReference>
<accession>A0A2G1DIP2</accession>
<evidence type="ECO:0000256" key="1">
    <source>
        <dbReference type="ARBA" id="ARBA00004651"/>
    </source>
</evidence>
<dbReference type="RefSeq" id="WP_099342206.1">
    <property type="nucleotide sequence ID" value="NZ_CP032098.1"/>
</dbReference>
<feature type="transmembrane region" description="Helical" evidence="6">
    <location>
        <begin position="213"/>
        <end position="236"/>
    </location>
</feature>
<reference evidence="8 11" key="2">
    <citation type="submission" date="2018-08" db="EMBL/GenBank/DDBJ databases">
        <title>Complete genome of the Arcobacter molluscorum type strain LMG 25693.</title>
        <authorList>
            <person name="Miller W.G."/>
            <person name="Yee E."/>
            <person name="Bono J.L."/>
        </authorList>
    </citation>
    <scope>NUCLEOTIDE SEQUENCE [LARGE SCALE GENOMIC DNA]</scope>
    <source>
        <strain evidence="8 11">CECT 7696</strain>
    </source>
</reference>
<evidence type="ECO:0000313" key="8">
    <source>
        <dbReference type="EMBL" id="AXX91875.1"/>
    </source>
</evidence>
<evidence type="ECO:0000256" key="3">
    <source>
        <dbReference type="ARBA" id="ARBA00022692"/>
    </source>
</evidence>
<dbReference type="AlphaFoldDB" id="A0A2G1DIP2"/>
<protein>
    <submittedName>
        <fullName evidence="8">Cache sensor-containing signal transduction protein</fullName>
    </submittedName>
</protein>
<evidence type="ECO:0000259" key="7">
    <source>
        <dbReference type="SMART" id="SM01049"/>
    </source>
</evidence>
<organism evidence="9 10">
    <name type="scientific">Malaciobacter molluscorum LMG 25693</name>
    <dbReference type="NCBI Taxonomy" id="870501"/>
    <lineage>
        <taxon>Bacteria</taxon>
        <taxon>Pseudomonadati</taxon>
        <taxon>Campylobacterota</taxon>
        <taxon>Epsilonproteobacteria</taxon>
        <taxon>Campylobacterales</taxon>
        <taxon>Arcobacteraceae</taxon>
        <taxon>Malaciobacter</taxon>
    </lineage>
</organism>
<reference evidence="9 10" key="1">
    <citation type="submission" date="2017-09" db="EMBL/GenBank/DDBJ databases">
        <title>Arcobacter canalis sp. nov., a new species isolated from a water canal contaminated with urban sewage.</title>
        <authorList>
            <person name="Perez-Cataluna A."/>
            <person name="Salas-Masso N."/>
            <person name="Figueras M.J."/>
        </authorList>
    </citation>
    <scope>NUCLEOTIDE SEQUENCE [LARGE SCALE GENOMIC DNA]</scope>
    <source>
        <strain evidence="9 10">F98-3</strain>
    </source>
</reference>
<sequence length="250" mass="28545">MTGIISVSVKTKILIISIFIVFSLAVASLLGTILTVSSINESNISEYKNDIYTKNEDELKNNVQIVLEVINSFYNRSLNVSLEEKEKLKKQALATISQIRYSNSGYFWINDINHNMLMHPILKHLDGKNLEFMKDKNGQFMFQEFVTLANENKEGGIVMYMWPKPNEKIAKAKFSFVKKFEPWGWIVGTGTYLDEVDAKVAKMKEKSEESLEIIVIISAVIFVIVLILLSLITLALSTRRSKKSTKEDYE</sequence>
<dbReference type="GO" id="GO:0005886">
    <property type="term" value="C:plasma membrane"/>
    <property type="evidence" value="ECO:0007669"/>
    <property type="project" value="UniProtKB-SubCell"/>
</dbReference>
<evidence type="ECO:0000313" key="9">
    <source>
        <dbReference type="EMBL" id="PHO18284.1"/>
    </source>
</evidence>
<dbReference type="Pfam" id="PF08269">
    <property type="entry name" value="dCache_2"/>
    <property type="match status" value="1"/>
</dbReference>
<feature type="domain" description="Single Cache" evidence="7">
    <location>
        <begin position="48"/>
        <end position="143"/>
    </location>
</feature>
<evidence type="ECO:0000256" key="4">
    <source>
        <dbReference type="ARBA" id="ARBA00022989"/>
    </source>
</evidence>
<dbReference type="EMBL" id="NXFY01000007">
    <property type="protein sequence ID" value="PHO18284.1"/>
    <property type="molecule type" value="Genomic_DNA"/>
</dbReference>
<dbReference type="Gene3D" id="3.30.450.20">
    <property type="entry name" value="PAS domain"/>
    <property type="match status" value="1"/>
</dbReference>
<dbReference type="InterPro" id="IPR004010">
    <property type="entry name" value="Double_Cache_2"/>
</dbReference>
<proteinExistence type="predicted"/>
<evidence type="ECO:0000313" key="10">
    <source>
        <dbReference type="Proteomes" id="UP000221222"/>
    </source>
</evidence>
<evidence type="ECO:0000256" key="5">
    <source>
        <dbReference type="ARBA" id="ARBA00023136"/>
    </source>
</evidence>
<name>A0A2G1DIP2_9BACT</name>
<dbReference type="SMART" id="SM01049">
    <property type="entry name" value="Cache_2"/>
    <property type="match status" value="1"/>
</dbReference>
<dbReference type="Proteomes" id="UP000221222">
    <property type="component" value="Unassembled WGS sequence"/>
</dbReference>
<evidence type="ECO:0000256" key="2">
    <source>
        <dbReference type="ARBA" id="ARBA00022475"/>
    </source>
</evidence>
<dbReference type="KEGG" id="amol:AMOL_0881"/>